<protein>
    <submittedName>
        <fullName evidence="7">ABC transporter permease</fullName>
    </submittedName>
</protein>
<feature type="transmembrane region" description="Helical" evidence="6">
    <location>
        <begin position="63"/>
        <end position="80"/>
    </location>
</feature>
<gene>
    <name evidence="7" type="ORF">ACFSM5_03780</name>
</gene>
<feature type="transmembrane region" description="Helical" evidence="6">
    <location>
        <begin position="92"/>
        <end position="113"/>
    </location>
</feature>
<keyword evidence="3 6" id="KW-0812">Transmembrane</keyword>
<keyword evidence="4 6" id="KW-1133">Transmembrane helix</keyword>
<feature type="transmembrane region" description="Helical" evidence="6">
    <location>
        <begin position="158"/>
        <end position="178"/>
    </location>
</feature>
<dbReference type="Proteomes" id="UP001597295">
    <property type="component" value="Unassembled WGS sequence"/>
</dbReference>
<organism evidence="7 8">
    <name type="scientific">Lacibacterium aquatile</name>
    <dbReference type="NCBI Taxonomy" id="1168082"/>
    <lineage>
        <taxon>Bacteria</taxon>
        <taxon>Pseudomonadati</taxon>
        <taxon>Pseudomonadota</taxon>
        <taxon>Alphaproteobacteria</taxon>
        <taxon>Rhodospirillales</taxon>
        <taxon>Rhodospirillaceae</taxon>
    </lineage>
</organism>
<dbReference type="RefSeq" id="WP_379874904.1">
    <property type="nucleotide sequence ID" value="NZ_JBHUIP010000003.1"/>
</dbReference>
<evidence type="ECO:0000313" key="8">
    <source>
        <dbReference type="Proteomes" id="UP001597295"/>
    </source>
</evidence>
<keyword evidence="2" id="KW-1003">Cell membrane</keyword>
<evidence type="ECO:0000256" key="1">
    <source>
        <dbReference type="ARBA" id="ARBA00004651"/>
    </source>
</evidence>
<evidence type="ECO:0000256" key="2">
    <source>
        <dbReference type="ARBA" id="ARBA00022475"/>
    </source>
</evidence>
<accession>A0ABW5DM56</accession>
<evidence type="ECO:0000256" key="6">
    <source>
        <dbReference type="SAM" id="Phobius"/>
    </source>
</evidence>
<keyword evidence="8" id="KW-1185">Reference proteome</keyword>
<dbReference type="CDD" id="cd06579">
    <property type="entry name" value="TM_PBP1_transp_AraH_like"/>
    <property type="match status" value="1"/>
</dbReference>
<evidence type="ECO:0000313" key="7">
    <source>
        <dbReference type="EMBL" id="MFD2261994.1"/>
    </source>
</evidence>
<feature type="transmembrane region" description="Helical" evidence="6">
    <location>
        <begin position="120"/>
        <end position="138"/>
    </location>
</feature>
<feature type="transmembrane region" description="Helical" evidence="6">
    <location>
        <begin position="35"/>
        <end position="56"/>
    </location>
</feature>
<comment type="subcellular location">
    <subcellularLocation>
        <location evidence="1">Cell membrane</location>
        <topology evidence="1">Multi-pass membrane protein</topology>
    </subcellularLocation>
</comment>
<evidence type="ECO:0000256" key="4">
    <source>
        <dbReference type="ARBA" id="ARBA00022989"/>
    </source>
</evidence>
<keyword evidence="5 6" id="KW-0472">Membrane</keyword>
<comment type="caution">
    <text evidence="7">The sequence shown here is derived from an EMBL/GenBank/DDBJ whole genome shotgun (WGS) entry which is preliminary data.</text>
</comment>
<feature type="transmembrane region" description="Helical" evidence="6">
    <location>
        <begin position="235"/>
        <end position="255"/>
    </location>
</feature>
<name>A0ABW5DM56_9PROT</name>
<dbReference type="PANTHER" id="PTHR32196">
    <property type="entry name" value="ABC TRANSPORTER PERMEASE PROTEIN YPHD-RELATED-RELATED"/>
    <property type="match status" value="1"/>
</dbReference>
<reference evidence="8" key="1">
    <citation type="journal article" date="2019" name="Int. J. Syst. Evol. Microbiol.">
        <title>The Global Catalogue of Microorganisms (GCM) 10K type strain sequencing project: providing services to taxonomists for standard genome sequencing and annotation.</title>
        <authorList>
            <consortium name="The Broad Institute Genomics Platform"/>
            <consortium name="The Broad Institute Genome Sequencing Center for Infectious Disease"/>
            <person name="Wu L."/>
            <person name="Ma J."/>
        </authorList>
    </citation>
    <scope>NUCLEOTIDE SEQUENCE [LARGE SCALE GENOMIC DNA]</scope>
    <source>
        <strain evidence="8">CGMCC 1.19062</strain>
    </source>
</reference>
<evidence type="ECO:0000256" key="5">
    <source>
        <dbReference type="ARBA" id="ARBA00023136"/>
    </source>
</evidence>
<feature type="transmembrane region" description="Helical" evidence="6">
    <location>
        <begin position="208"/>
        <end position="229"/>
    </location>
</feature>
<sequence length="316" mass="31966">MMARLPAWGLTAAFLALLCILNIILQPSFVTGNVLQSNIATFLPLILVAIGQTYVVLGGDIDLSAGLIVALSNVVCVQVIDSLGGNGVAVMAGLGAGLATGLVCGVINGLAVAYGRLQPIVASFATGVIFGGLAIWVLPEAGLPVPELYWDTYGGDLFGVRVVVWLLIIAIVIAALIARTRFQRALLATGGNRIGAYQSQVPVARMRLSAYVLSGLFSSAAALCLVGETSSGDPLMGASMTLAAISAVVLGGTALAGGSGGFIGSILGAMILGMINNVIFFAKLPFEMQGLVQGAAVLLALAGGVIAARAREGAAR</sequence>
<proteinExistence type="predicted"/>
<dbReference type="InterPro" id="IPR001851">
    <property type="entry name" value="ABC_transp_permease"/>
</dbReference>
<evidence type="ECO:0000256" key="3">
    <source>
        <dbReference type="ARBA" id="ARBA00022692"/>
    </source>
</evidence>
<feature type="transmembrane region" description="Helical" evidence="6">
    <location>
        <begin position="262"/>
        <end position="282"/>
    </location>
</feature>
<dbReference type="Pfam" id="PF02653">
    <property type="entry name" value="BPD_transp_2"/>
    <property type="match status" value="1"/>
</dbReference>
<dbReference type="EMBL" id="JBHUIP010000003">
    <property type="protein sequence ID" value="MFD2261994.1"/>
    <property type="molecule type" value="Genomic_DNA"/>
</dbReference>
<feature type="transmembrane region" description="Helical" evidence="6">
    <location>
        <begin position="288"/>
        <end position="308"/>
    </location>
</feature>